<dbReference type="PANTHER" id="PTHR47867">
    <property type="entry name" value="ADENINE NUCLEOTIDE ALPHA HYDROLASES-LIKE SUPERFAMILY PROTEIN"/>
    <property type="match status" value="1"/>
</dbReference>
<evidence type="ECO:0000313" key="2">
    <source>
        <dbReference type="EMBL" id="KAJ7955499.1"/>
    </source>
</evidence>
<keyword evidence="3" id="KW-1185">Reference proteome</keyword>
<dbReference type="PANTHER" id="PTHR47867:SF1">
    <property type="entry name" value="ADENINE NUCLEOTIDE ALPHA HYDROLASES-LIKE SUPERFAMILY PROTEIN"/>
    <property type="match status" value="1"/>
</dbReference>
<dbReference type="KEGG" id="qsa:O6P43_022079"/>
<protein>
    <submittedName>
        <fullName evidence="2">Adenine nucleotide alpha hydrolases-like superfamily protein</fullName>
    </submittedName>
</protein>
<reference evidence="2" key="1">
    <citation type="journal article" date="2023" name="Science">
        <title>Elucidation of the pathway for biosynthesis of saponin adjuvants from the soapbark tree.</title>
        <authorList>
            <person name="Reed J."/>
            <person name="Orme A."/>
            <person name="El-Demerdash A."/>
            <person name="Owen C."/>
            <person name="Martin L.B.B."/>
            <person name="Misra R.C."/>
            <person name="Kikuchi S."/>
            <person name="Rejzek M."/>
            <person name="Martin A.C."/>
            <person name="Harkess A."/>
            <person name="Leebens-Mack J."/>
            <person name="Louveau T."/>
            <person name="Stephenson M.J."/>
            <person name="Osbourn A."/>
        </authorList>
    </citation>
    <scope>NUCLEOTIDE SEQUENCE</scope>
    <source>
        <strain evidence="2">S10</strain>
    </source>
</reference>
<dbReference type="InterPro" id="IPR006016">
    <property type="entry name" value="UspA"/>
</dbReference>
<accession>A0AAD7PHW5</accession>
<name>A0AAD7PHW5_QUISA</name>
<dbReference type="Pfam" id="PF00582">
    <property type="entry name" value="Usp"/>
    <property type="match status" value="1"/>
</dbReference>
<dbReference type="SUPFAM" id="SSF52402">
    <property type="entry name" value="Adenine nucleotide alpha hydrolases-like"/>
    <property type="match status" value="1"/>
</dbReference>
<dbReference type="CDD" id="cd00293">
    <property type="entry name" value="USP-like"/>
    <property type="match status" value="1"/>
</dbReference>
<dbReference type="EMBL" id="JARAOO010000009">
    <property type="protein sequence ID" value="KAJ7955499.1"/>
    <property type="molecule type" value="Genomic_DNA"/>
</dbReference>
<gene>
    <name evidence="2" type="ORF">O6P43_022079</name>
</gene>
<feature type="domain" description="UspA" evidence="1">
    <location>
        <begin position="200"/>
        <end position="331"/>
    </location>
</feature>
<dbReference type="InterPro" id="IPR014729">
    <property type="entry name" value="Rossmann-like_a/b/a_fold"/>
</dbReference>
<dbReference type="Gene3D" id="3.40.50.620">
    <property type="entry name" value="HUPs"/>
    <property type="match status" value="1"/>
</dbReference>
<proteinExistence type="predicted"/>
<keyword evidence="2" id="KW-0378">Hydrolase</keyword>
<dbReference type="GO" id="GO:0016787">
    <property type="term" value="F:hydrolase activity"/>
    <property type="evidence" value="ECO:0007669"/>
    <property type="project" value="UniProtKB-KW"/>
</dbReference>
<evidence type="ECO:0000259" key="1">
    <source>
        <dbReference type="Pfam" id="PF00582"/>
    </source>
</evidence>
<evidence type="ECO:0000313" key="3">
    <source>
        <dbReference type="Proteomes" id="UP001163823"/>
    </source>
</evidence>
<dbReference type="Proteomes" id="UP001163823">
    <property type="component" value="Chromosome 9"/>
</dbReference>
<dbReference type="AlphaFoldDB" id="A0AAD7PHW5"/>
<organism evidence="2 3">
    <name type="scientific">Quillaja saponaria</name>
    <name type="common">Soap bark tree</name>
    <dbReference type="NCBI Taxonomy" id="32244"/>
    <lineage>
        <taxon>Eukaryota</taxon>
        <taxon>Viridiplantae</taxon>
        <taxon>Streptophyta</taxon>
        <taxon>Embryophyta</taxon>
        <taxon>Tracheophyta</taxon>
        <taxon>Spermatophyta</taxon>
        <taxon>Magnoliopsida</taxon>
        <taxon>eudicotyledons</taxon>
        <taxon>Gunneridae</taxon>
        <taxon>Pentapetalae</taxon>
        <taxon>rosids</taxon>
        <taxon>fabids</taxon>
        <taxon>Fabales</taxon>
        <taxon>Quillajaceae</taxon>
        <taxon>Quillaja</taxon>
    </lineage>
</organism>
<comment type="caution">
    <text evidence="2">The sequence shown here is derived from an EMBL/GenBank/DDBJ whole genome shotgun (WGS) entry which is preliminary data.</text>
</comment>
<sequence length="386" mass="43064">MSSSSSSSTYFEYEVKPIEGTRRQQSSPSNLSNIVFKTRKACRFHYVSLQSVNAQILRDKFGPWEEQRLILSRDACFSGVMLSLSRCLSDVGILPEHELDLHEKIIKEIISQARSYYSIEVIITGFVTVQTEILCEETEAEIEAEAETDEVKPIPACPCCAKRLVKKKLYDINGGIECFMKVHEERQTESMKGGTTPALKVMVVADPTRESAGALQYALSNVVTEHDEMILLHVGNPNSWRYTISTFLRRPLIGSSATTSSTEGRGGVGEYDFLEEMKKACEVAQPKVSVRTVRMETDRDKASSILYQANVHGVDLLVVGQRRSLSGALLGYRRPGGSMRGIRVLDTAAEYLIENSKCTCIAVQKKGQNAGYLLNTKTHRNFWLLA</sequence>